<evidence type="ECO:0000256" key="3">
    <source>
        <dbReference type="ARBA" id="ARBA00022692"/>
    </source>
</evidence>
<feature type="transmembrane region" description="Helical" evidence="6">
    <location>
        <begin position="74"/>
        <end position="93"/>
    </location>
</feature>
<dbReference type="PANTHER" id="PTHR43791:SF4">
    <property type="entry name" value="PANTOTHENATE TRANSPORTER FEN2"/>
    <property type="match status" value="1"/>
</dbReference>
<keyword evidence="4 6" id="KW-1133">Transmembrane helix</keyword>
<feature type="transmembrane region" description="Helical" evidence="6">
    <location>
        <begin position="24"/>
        <end position="42"/>
    </location>
</feature>
<evidence type="ECO:0000256" key="6">
    <source>
        <dbReference type="SAM" id="Phobius"/>
    </source>
</evidence>
<keyword evidence="2" id="KW-0813">Transport</keyword>
<accession>A0A1L7WHS8</accession>
<dbReference type="Gene3D" id="1.20.1250.20">
    <property type="entry name" value="MFS general substrate transporter like domains"/>
    <property type="match status" value="2"/>
</dbReference>
<dbReference type="GO" id="GO:0006897">
    <property type="term" value="P:endocytosis"/>
    <property type="evidence" value="ECO:0007669"/>
    <property type="project" value="EnsemblFungi"/>
</dbReference>
<feature type="transmembrane region" description="Helical" evidence="6">
    <location>
        <begin position="350"/>
        <end position="370"/>
    </location>
</feature>
<dbReference type="Proteomes" id="UP000184330">
    <property type="component" value="Unassembled WGS sequence"/>
</dbReference>
<sequence length="473" mass="53528">MGFLQRLRVAIWGEPAETQEERRLIVKLDWFILSFCCLMYWVNYLDRSVKVFYVGYTLAQVPNNIALQKLSPRIYFSTLMVFWGFLTLGNAFVTNVKQVFVIRFFQACMESATFVGTHYILGSWYKYEELGKRTAIFISAGIAGTLFSGIMQGSIYRNLSEWIRDVLLIVADTRLDGVRGLAGWRWLFIIDFLITMPVAIYGYIVFPGHPTTTTSRFLSVPEKILAVERLPEVVQKRGVLGWSLLKRVGMSWEVYCLSILALLAGDSEMFADNAILNLYLKYLKKYSVEQINYIPTAVSGIAIVANLMFSWYADWFRDDKGRIHVGILLCFTGLISGAIMLNPPSVNAKLFALFLNGVQLGFRSVLFAWANDICRRDDAKRAIVLGFMNAMTIAFYIFWTLLFYNTTQAPMWREGSIAMIANSLAMLLSVASVAWFSYIDKKRAALVEVPGSDAASDVVKVNNDEGIPKALDV</sequence>
<feature type="transmembrane region" description="Helical" evidence="6">
    <location>
        <begin position="252"/>
        <end position="271"/>
    </location>
</feature>
<reference evidence="7 8" key="1">
    <citation type="submission" date="2016-03" db="EMBL/GenBank/DDBJ databases">
        <authorList>
            <person name="Ploux O."/>
        </authorList>
    </citation>
    <scope>NUCLEOTIDE SEQUENCE [LARGE SCALE GENOMIC DNA]</scope>
    <source>
        <strain evidence="7 8">UAMH 11012</strain>
    </source>
</reference>
<evidence type="ECO:0000256" key="4">
    <source>
        <dbReference type="ARBA" id="ARBA00022989"/>
    </source>
</evidence>
<dbReference type="OrthoDB" id="3639251at2759"/>
<dbReference type="Pfam" id="PF07690">
    <property type="entry name" value="MFS_1"/>
    <property type="match status" value="1"/>
</dbReference>
<evidence type="ECO:0000256" key="5">
    <source>
        <dbReference type="ARBA" id="ARBA00023136"/>
    </source>
</evidence>
<feature type="transmembrane region" description="Helical" evidence="6">
    <location>
        <begin position="135"/>
        <end position="155"/>
    </location>
</feature>
<dbReference type="AlphaFoldDB" id="A0A1L7WHS8"/>
<name>A0A1L7WHS8_9HELO</name>
<comment type="subcellular location">
    <subcellularLocation>
        <location evidence="1">Membrane</location>
        <topology evidence="1">Multi-pass membrane protein</topology>
    </subcellularLocation>
</comment>
<evidence type="ECO:0000256" key="1">
    <source>
        <dbReference type="ARBA" id="ARBA00004141"/>
    </source>
</evidence>
<feature type="transmembrane region" description="Helical" evidence="6">
    <location>
        <begin position="416"/>
        <end position="436"/>
    </location>
</feature>
<dbReference type="EMBL" id="FJOG01000002">
    <property type="protein sequence ID" value="CZR52331.1"/>
    <property type="molecule type" value="Genomic_DNA"/>
</dbReference>
<feature type="transmembrane region" description="Helical" evidence="6">
    <location>
        <begin position="325"/>
        <end position="344"/>
    </location>
</feature>
<organism evidence="7 8">
    <name type="scientific">Phialocephala subalpina</name>
    <dbReference type="NCBI Taxonomy" id="576137"/>
    <lineage>
        <taxon>Eukaryota</taxon>
        <taxon>Fungi</taxon>
        <taxon>Dikarya</taxon>
        <taxon>Ascomycota</taxon>
        <taxon>Pezizomycotina</taxon>
        <taxon>Leotiomycetes</taxon>
        <taxon>Helotiales</taxon>
        <taxon>Mollisiaceae</taxon>
        <taxon>Phialocephala</taxon>
        <taxon>Phialocephala fortinii species complex</taxon>
    </lineage>
</organism>
<feature type="transmembrane region" description="Helical" evidence="6">
    <location>
        <begin position="184"/>
        <end position="206"/>
    </location>
</feature>
<evidence type="ECO:0000313" key="8">
    <source>
        <dbReference type="Proteomes" id="UP000184330"/>
    </source>
</evidence>
<dbReference type="GO" id="GO:0015233">
    <property type="term" value="F:pantothenate transmembrane transporter activity"/>
    <property type="evidence" value="ECO:0007669"/>
    <property type="project" value="EnsemblFungi"/>
</dbReference>
<dbReference type="GO" id="GO:0005886">
    <property type="term" value="C:plasma membrane"/>
    <property type="evidence" value="ECO:0007669"/>
    <property type="project" value="EnsemblFungi"/>
</dbReference>
<feature type="transmembrane region" description="Helical" evidence="6">
    <location>
        <begin position="382"/>
        <end position="404"/>
    </location>
</feature>
<evidence type="ECO:0000313" key="7">
    <source>
        <dbReference type="EMBL" id="CZR52331.1"/>
    </source>
</evidence>
<keyword evidence="3 6" id="KW-0812">Transmembrane</keyword>
<dbReference type="InterPro" id="IPR036259">
    <property type="entry name" value="MFS_trans_sf"/>
</dbReference>
<keyword evidence="8" id="KW-1185">Reference proteome</keyword>
<keyword evidence="5 6" id="KW-0472">Membrane</keyword>
<gene>
    <name evidence="7" type="ORF">PAC_02208</name>
</gene>
<protein>
    <submittedName>
        <fullName evidence="7">Related to transmembrane transporter Liz1p</fullName>
    </submittedName>
</protein>
<dbReference type="PANTHER" id="PTHR43791">
    <property type="entry name" value="PERMEASE-RELATED"/>
    <property type="match status" value="1"/>
</dbReference>
<proteinExistence type="predicted"/>
<dbReference type="InterPro" id="IPR011701">
    <property type="entry name" value="MFS"/>
</dbReference>
<evidence type="ECO:0000256" key="2">
    <source>
        <dbReference type="ARBA" id="ARBA00022448"/>
    </source>
</evidence>
<dbReference type="SUPFAM" id="SSF103473">
    <property type="entry name" value="MFS general substrate transporter"/>
    <property type="match status" value="1"/>
</dbReference>
<dbReference type="GO" id="GO:0098717">
    <property type="term" value="P:pantothenate import across plasma membrane"/>
    <property type="evidence" value="ECO:0007669"/>
    <property type="project" value="TreeGrafter"/>
</dbReference>
<feature type="transmembrane region" description="Helical" evidence="6">
    <location>
        <begin position="291"/>
        <end position="313"/>
    </location>
</feature>